<comment type="caution">
    <text evidence="1">The sequence shown here is derived from an EMBL/GenBank/DDBJ whole genome shotgun (WGS) entry which is preliminary data.</text>
</comment>
<protein>
    <submittedName>
        <fullName evidence="1">7985_t:CDS:1</fullName>
    </submittedName>
</protein>
<accession>A0A9N9A5L7</accession>
<proteinExistence type="predicted"/>
<evidence type="ECO:0000313" key="2">
    <source>
        <dbReference type="Proteomes" id="UP000789570"/>
    </source>
</evidence>
<dbReference type="AlphaFoldDB" id="A0A9N9A5L7"/>
<reference evidence="1" key="1">
    <citation type="submission" date="2021-06" db="EMBL/GenBank/DDBJ databases">
        <authorList>
            <person name="Kallberg Y."/>
            <person name="Tangrot J."/>
            <person name="Rosling A."/>
        </authorList>
    </citation>
    <scope>NUCLEOTIDE SEQUENCE</scope>
    <source>
        <strain evidence="1">UK204</strain>
    </source>
</reference>
<name>A0A9N9A5L7_9GLOM</name>
<sequence length="126" mass="14622">MLEHLFVIRLRITKELFAMNKKSRGRSPRTKTKTDFIEACNDGTIRQFPSKNAGRVDYAIKAHEEITEGKLYNVVIGFDQNLVQCEIAMKKHKADAAFGEDFDYIYRIVTSGISDMQHKRFVLGWY</sequence>
<organism evidence="1 2">
    <name type="scientific">Funneliformis caledonium</name>
    <dbReference type="NCBI Taxonomy" id="1117310"/>
    <lineage>
        <taxon>Eukaryota</taxon>
        <taxon>Fungi</taxon>
        <taxon>Fungi incertae sedis</taxon>
        <taxon>Mucoromycota</taxon>
        <taxon>Glomeromycotina</taxon>
        <taxon>Glomeromycetes</taxon>
        <taxon>Glomerales</taxon>
        <taxon>Glomeraceae</taxon>
        <taxon>Funneliformis</taxon>
    </lineage>
</organism>
<keyword evidence="2" id="KW-1185">Reference proteome</keyword>
<dbReference type="Proteomes" id="UP000789570">
    <property type="component" value="Unassembled WGS sequence"/>
</dbReference>
<evidence type="ECO:0000313" key="1">
    <source>
        <dbReference type="EMBL" id="CAG8518414.1"/>
    </source>
</evidence>
<gene>
    <name evidence="1" type="ORF">FCALED_LOCUS4568</name>
</gene>
<dbReference type="EMBL" id="CAJVPQ010000900">
    <property type="protein sequence ID" value="CAG8518414.1"/>
    <property type="molecule type" value="Genomic_DNA"/>
</dbReference>